<feature type="compositionally biased region" description="Polar residues" evidence="1">
    <location>
        <begin position="93"/>
        <end position="108"/>
    </location>
</feature>
<gene>
    <name evidence="2" type="primary">ABSGL_14455.1 scaffold 14663</name>
</gene>
<name>A0A168SQV6_ABSGL</name>
<dbReference type="InParanoid" id="A0A168SQV6"/>
<evidence type="ECO:0000313" key="3">
    <source>
        <dbReference type="Proteomes" id="UP000078561"/>
    </source>
</evidence>
<feature type="region of interest" description="Disordered" evidence="1">
    <location>
        <begin position="1"/>
        <end position="46"/>
    </location>
</feature>
<feature type="compositionally biased region" description="Polar residues" evidence="1">
    <location>
        <begin position="207"/>
        <end position="219"/>
    </location>
</feature>
<protein>
    <submittedName>
        <fullName evidence="2">Uncharacterized protein</fullName>
    </submittedName>
</protein>
<evidence type="ECO:0000313" key="2">
    <source>
        <dbReference type="EMBL" id="SAM08789.1"/>
    </source>
</evidence>
<feature type="compositionally biased region" description="Polar residues" evidence="1">
    <location>
        <begin position="64"/>
        <end position="86"/>
    </location>
</feature>
<sequence>MKSSTSKIGMNGRHNKTKSQPGSPTIEYAKTPPPSHSLATVPEDGHTTATVTRCDNRYDLEIPPTNSEFGPQHSNGGRTVSLSSDQQPHRNKTISSPSPLLYSNTPQNGIRPLEAVTDLGKSFDSSESSTPRTSCIITEALYFWEAARYMEGIQGADPTKTANTARTTRAYLRETPSTNSSSTPTYTNNRVNPHISIISPSSPQHQLANPNPSYLNDSNHPTHHPSHQHALRSTAAASPPDKVFDRKSTDGANHADLWFEGRKRTLAKTWMLNSASGWIRRPEAEFEKWLIRTSIFFSTLDLGYDDDDDDNEDDDDDDDSPTALYHKIRLRCTAEVHYPFGLIPVSITTDAFETVSLLSPPPSPLLPSQRHYTTLVTLWQVTPAPTLGNIT</sequence>
<reference evidence="2" key="1">
    <citation type="submission" date="2016-04" db="EMBL/GenBank/DDBJ databases">
        <authorList>
            <person name="Evans L.H."/>
            <person name="Alamgir A."/>
            <person name="Owens N."/>
            <person name="Weber N.D."/>
            <person name="Virtaneva K."/>
            <person name="Barbian K."/>
            <person name="Babar A."/>
            <person name="Rosenke K."/>
        </authorList>
    </citation>
    <scope>NUCLEOTIDE SEQUENCE [LARGE SCALE GENOMIC DNA]</scope>
    <source>
        <strain evidence="2">CBS 101.48</strain>
    </source>
</reference>
<feature type="compositionally biased region" description="Low complexity" evidence="1">
    <location>
        <begin position="174"/>
        <end position="206"/>
    </location>
</feature>
<dbReference type="AlphaFoldDB" id="A0A168SQV6"/>
<proteinExistence type="predicted"/>
<organism evidence="2">
    <name type="scientific">Absidia glauca</name>
    <name type="common">Pin mould</name>
    <dbReference type="NCBI Taxonomy" id="4829"/>
    <lineage>
        <taxon>Eukaryota</taxon>
        <taxon>Fungi</taxon>
        <taxon>Fungi incertae sedis</taxon>
        <taxon>Mucoromycota</taxon>
        <taxon>Mucoromycotina</taxon>
        <taxon>Mucoromycetes</taxon>
        <taxon>Mucorales</taxon>
        <taxon>Cunninghamellaceae</taxon>
        <taxon>Absidia</taxon>
    </lineage>
</organism>
<feature type="region of interest" description="Disordered" evidence="1">
    <location>
        <begin position="59"/>
        <end position="109"/>
    </location>
</feature>
<feature type="compositionally biased region" description="Basic residues" evidence="1">
    <location>
        <begin position="221"/>
        <end position="230"/>
    </location>
</feature>
<dbReference type="EMBL" id="LT554937">
    <property type="protein sequence ID" value="SAM08789.1"/>
    <property type="molecule type" value="Genomic_DNA"/>
</dbReference>
<accession>A0A168SQV6</accession>
<dbReference type="Proteomes" id="UP000078561">
    <property type="component" value="Unassembled WGS sequence"/>
</dbReference>
<keyword evidence="3" id="KW-1185">Reference proteome</keyword>
<evidence type="ECO:0000256" key="1">
    <source>
        <dbReference type="SAM" id="MobiDB-lite"/>
    </source>
</evidence>
<feature type="region of interest" description="Disordered" evidence="1">
    <location>
        <begin position="174"/>
        <end position="249"/>
    </location>
</feature>